<feature type="transmembrane region" description="Helical" evidence="1">
    <location>
        <begin position="84"/>
        <end position="104"/>
    </location>
</feature>
<comment type="caution">
    <text evidence="4">The sequence shown here is derived from an EMBL/GenBank/DDBJ whole genome shotgun (WGS) entry which is preliminary data.</text>
</comment>
<gene>
    <name evidence="5" type="ORF">M6B38_201475</name>
    <name evidence="4" type="ORF">M6B38_218530</name>
</gene>
<evidence type="ECO:0000313" key="6">
    <source>
        <dbReference type="Proteomes" id="UP001140949"/>
    </source>
</evidence>
<feature type="transmembrane region" description="Helical" evidence="1">
    <location>
        <begin position="998"/>
        <end position="1020"/>
    </location>
</feature>
<proteinExistence type="predicted"/>
<reference evidence="4" key="2">
    <citation type="submission" date="2023-04" db="EMBL/GenBank/DDBJ databases">
        <authorList>
            <person name="Bruccoleri R.E."/>
            <person name="Oakeley E.J."/>
            <person name="Faust A.-M."/>
            <person name="Dessus-Babus S."/>
            <person name="Altorfer M."/>
            <person name="Burckhardt D."/>
            <person name="Oertli M."/>
            <person name="Naumann U."/>
            <person name="Petersen F."/>
            <person name="Wong J."/>
        </authorList>
    </citation>
    <scope>NUCLEOTIDE SEQUENCE</scope>
    <source>
        <strain evidence="4">GSM-AAB239-AS_SAM_17_03QT</strain>
        <tissue evidence="4">Leaf</tissue>
    </source>
</reference>
<dbReference type="PANTHER" id="PTHR12741:SF16">
    <property type="entry name" value="CALLOSE SYNTHASE 7"/>
    <property type="match status" value="1"/>
</dbReference>
<dbReference type="Pfam" id="PF25968">
    <property type="entry name" value="CALS1"/>
    <property type="match status" value="1"/>
</dbReference>
<evidence type="ECO:0000313" key="5">
    <source>
        <dbReference type="EMBL" id="KAJ6800684.1"/>
    </source>
</evidence>
<dbReference type="InterPro" id="IPR058851">
    <property type="entry name" value="CALS1_helical"/>
</dbReference>
<dbReference type="AlphaFoldDB" id="A0AAX6DXL7"/>
<keyword evidence="6" id="KW-1185">Reference proteome</keyword>
<dbReference type="GO" id="GO:0003843">
    <property type="term" value="F:1,3-beta-D-glucan synthase activity"/>
    <property type="evidence" value="ECO:0007669"/>
    <property type="project" value="InterPro"/>
</dbReference>
<keyword evidence="1" id="KW-1133">Transmembrane helix</keyword>
<feature type="transmembrane region" description="Helical" evidence="1">
    <location>
        <begin position="1145"/>
        <end position="1166"/>
    </location>
</feature>
<evidence type="ECO:0000259" key="2">
    <source>
        <dbReference type="Pfam" id="PF02364"/>
    </source>
</evidence>
<feature type="transmembrane region" description="Helical" evidence="1">
    <location>
        <begin position="1104"/>
        <end position="1124"/>
    </location>
</feature>
<dbReference type="InterPro" id="IPR003440">
    <property type="entry name" value="Glyco_trans_48_dom"/>
</dbReference>
<keyword evidence="1" id="KW-0472">Membrane</keyword>
<dbReference type="GO" id="GO:0006075">
    <property type="term" value="P:(1-&gt;3)-beta-D-glucan biosynthetic process"/>
    <property type="evidence" value="ECO:0007669"/>
    <property type="project" value="InterPro"/>
</dbReference>
<dbReference type="PANTHER" id="PTHR12741">
    <property type="entry name" value="LYST-INTERACTING PROTEIN LIP5 DOPAMINE RESPONSIVE PROTEIN DRG-1"/>
    <property type="match status" value="1"/>
</dbReference>
<evidence type="ECO:0000313" key="4">
    <source>
        <dbReference type="EMBL" id="KAJ6796441.1"/>
    </source>
</evidence>
<reference evidence="4" key="1">
    <citation type="journal article" date="2023" name="GigaByte">
        <title>Genome assembly of the bearded iris, Iris pallida Lam.</title>
        <authorList>
            <person name="Bruccoleri R.E."/>
            <person name="Oakeley E.J."/>
            <person name="Faust A.M.E."/>
            <person name="Altorfer M."/>
            <person name="Dessus-Babus S."/>
            <person name="Burckhardt D."/>
            <person name="Oertli M."/>
            <person name="Naumann U."/>
            <person name="Petersen F."/>
            <person name="Wong J."/>
        </authorList>
    </citation>
    <scope>NUCLEOTIDE SEQUENCE</scope>
    <source>
        <strain evidence="4">GSM-AAB239-AS_SAM_17_03QT</strain>
    </source>
</reference>
<protein>
    <submittedName>
        <fullName evidence="4">Callose synthase 7-like</fullName>
    </submittedName>
</protein>
<dbReference type="EMBL" id="JANAVB010041219">
    <property type="protein sequence ID" value="KAJ6796441.1"/>
    <property type="molecule type" value="Genomic_DNA"/>
</dbReference>
<feature type="transmembrane region" description="Helical" evidence="1">
    <location>
        <begin position="1172"/>
        <end position="1189"/>
    </location>
</feature>
<feature type="transmembrane region" description="Helical" evidence="1">
    <location>
        <begin position="12"/>
        <end position="29"/>
    </location>
</feature>
<evidence type="ECO:0000259" key="3">
    <source>
        <dbReference type="Pfam" id="PF25968"/>
    </source>
</evidence>
<feature type="transmembrane region" description="Helical" evidence="1">
    <location>
        <begin position="826"/>
        <end position="848"/>
    </location>
</feature>
<feature type="transmembrane region" description="Helical" evidence="1">
    <location>
        <begin position="1209"/>
        <end position="1229"/>
    </location>
</feature>
<dbReference type="Proteomes" id="UP001140949">
    <property type="component" value="Unassembled WGS sequence"/>
</dbReference>
<feature type="transmembrane region" description="Helical" evidence="1">
    <location>
        <begin position="1075"/>
        <end position="1092"/>
    </location>
</feature>
<name>A0AAX6DXL7_IRIPA</name>
<dbReference type="GO" id="GO:0000148">
    <property type="term" value="C:1,3-beta-D-glucan synthase complex"/>
    <property type="evidence" value="ECO:0007669"/>
    <property type="project" value="InterPro"/>
</dbReference>
<feature type="transmembrane region" description="Helical" evidence="1">
    <location>
        <begin position="61"/>
        <end position="78"/>
    </location>
</feature>
<accession>A0AAX6DXL7</accession>
<organism evidence="4 6">
    <name type="scientific">Iris pallida</name>
    <name type="common">Sweet iris</name>
    <dbReference type="NCBI Taxonomy" id="29817"/>
    <lineage>
        <taxon>Eukaryota</taxon>
        <taxon>Viridiplantae</taxon>
        <taxon>Streptophyta</taxon>
        <taxon>Embryophyta</taxon>
        <taxon>Tracheophyta</taxon>
        <taxon>Spermatophyta</taxon>
        <taxon>Magnoliopsida</taxon>
        <taxon>Liliopsida</taxon>
        <taxon>Asparagales</taxon>
        <taxon>Iridaceae</taxon>
        <taxon>Iridoideae</taxon>
        <taxon>Irideae</taxon>
        <taxon>Iris</taxon>
    </lineage>
</organism>
<evidence type="ECO:0000256" key="1">
    <source>
        <dbReference type="SAM" id="Phobius"/>
    </source>
</evidence>
<feature type="domain" description="Glycosyl transferase 48" evidence="2">
    <location>
        <begin position="465"/>
        <end position="1076"/>
    </location>
</feature>
<sequence>MHEDMFSLLKYTLFWILVLISKLAFSYYVEIYPLVEPTKLIMSTAGVSYEWHEFFPNLKHNLGVVITIWAPIVLVYFMDTQIWYAIYSTIFGGIQGAFSHLGEIRTLGMLRSRFESVPSAFSERLVPSSKEESKKNQDESERKNIAKFSHVWNEFINSLRTEDLISNKERDLLLVPYSTGDISVVQWPPFLLASKIPIALNMAKDFKKKEDAELFRKIKYDRYMCSAVIECYETLRDILYSLLVDEGDKQVIRHICHTVDTTVEQSKFLNNFRMSELPQLSSKLEKLLNLLIGDHGDLESSRTQIINVLQDILEIITQDVMISGHGILDRSQADTNETDKTNLKFANINLHLMEKNSWMEKVVRLHLLVTVKESAINVPTNLDARRRITFFANSLFMNMPSAPKVRNMISFSVLTPYYKEDVLYSEEELNKENEDGISILFYLQKIYPDEWNNFLERFDFFKDESSLKEKTDLVRQWVSYRGQTLSRTVRGMMYYRQALELQCFLDMAEDRAILDGHRTISPNKNYHDQMNFALRSQAIADMKFTYVVSCQVYGMQKKSTEGRDRSCYQNILNLMLMYPSLRVAYIDEREETVNGRSEKCYYSVLVKGGDKLDEEIYRIKLPGKPVDIGEGKPENQNHAMVFTRGEALQTIDMNQDNYLEEAFKIRNVLEEFLKRRHLQPRQPTILGLREHIFTGSVSSLAWFMSNQETSFVTIGQRILANPLKVRFHYGHPDIFDRIFHLTRGGISKSSKGINLSEDIFAGYNSTLRGGNVTHHEYMQVGKGRDVGMNQISIFEAKVANGNGEQTLSRDVYRLGRRFDFYRMLSFYFTTVGFYFSSMVTVLTVYVFLYGRLYLVMSGLEISILEDPSVQQNIKSLETALASQSVFQLGLLLVLPMVMEVGLEKGFRTALGEFIIMQLQLASVFFTFQLGTKAHYYGRTILHGGAKYRATGRGFVVFHAKFADNYRMYSRSHFVKGLELMILLVVYEVYGNSYRSTSLYMFVTFSMWFLVASWLFAPFVFNPSGFEWQKTVDDWTDWKRWMGNRGGIGISVDRSWESWWESEQKHLKYTSIRGRVLEIILAIRFLIYQYGIVYHLNIAHHSRSILVYGLSWLVMLTVLLLLKMVSMGRRRFGTDFQLMFRILKGLLFLGFISVMTVLFVVCGLTIADVFASILGFMPTGWSVLLIGQAIRPLLKRVGFWDSIKELGRAYEYVMGLVIFMPIVMLSWFPFVSEFQTRLLFNQAFSRGLQISRILAGRKDSNASSN</sequence>
<dbReference type="EMBL" id="JANAVB010038615">
    <property type="protein sequence ID" value="KAJ6800684.1"/>
    <property type="molecule type" value="Genomic_DNA"/>
</dbReference>
<dbReference type="Pfam" id="PF02364">
    <property type="entry name" value="Glucan_synthase"/>
    <property type="match status" value="1"/>
</dbReference>
<keyword evidence="1" id="KW-0812">Transmembrane</keyword>
<dbReference type="GO" id="GO:0005886">
    <property type="term" value="C:plasma membrane"/>
    <property type="evidence" value="ECO:0007669"/>
    <property type="project" value="TreeGrafter"/>
</dbReference>
<feature type="domain" description="Callose synthase helical" evidence="3">
    <location>
        <begin position="188"/>
        <end position="371"/>
    </location>
</feature>